<keyword evidence="4 7" id="KW-0418">Kinase</keyword>
<evidence type="ECO:0000256" key="4">
    <source>
        <dbReference type="ARBA" id="ARBA00022777"/>
    </source>
</evidence>
<dbReference type="EC" id="2.7.1.35" evidence="1"/>
<keyword evidence="2 7" id="KW-0808">Transferase</keyword>
<evidence type="ECO:0000313" key="7">
    <source>
        <dbReference type="EMBL" id="MBY4797779.1"/>
    </source>
</evidence>
<evidence type="ECO:0000313" key="8">
    <source>
        <dbReference type="Proteomes" id="UP000700908"/>
    </source>
</evidence>
<protein>
    <recommendedName>
        <fullName evidence="1">pyridoxal kinase</fullName>
        <ecNumber evidence="1">2.7.1.35</ecNumber>
    </recommendedName>
</protein>
<feature type="domain" description="Pyridoxamine kinase/Phosphomethylpyrimidine kinase" evidence="6">
    <location>
        <begin position="46"/>
        <end position="271"/>
    </location>
</feature>
<dbReference type="RefSeq" id="WP_222199491.1">
    <property type="nucleotide sequence ID" value="NZ_JAIMFO010000006.1"/>
</dbReference>
<dbReference type="EMBL" id="JAIMFO010000006">
    <property type="protein sequence ID" value="MBY4797779.1"/>
    <property type="molecule type" value="Genomic_DNA"/>
</dbReference>
<dbReference type="Pfam" id="PF08543">
    <property type="entry name" value="Phos_pyr_kin"/>
    <property type="match status" value="1"/>
</dbReference>
<dbReference type="InterPro" id="IPR004625">
    <property type="entry name" value="PyrdxlKinase"/>
</dbReference>
<name>A0ABS7MK81_9ACTN</name>
<dbReference type="Proteomes" id="UP000700908">
    <property type="component" value="Unassembled WGS sequence"/>
</dbReference>
<dbReference type="PANTHER" id="PTHR10534">
    <property type="entry name" value="PYRIDOXAL KINASE"/>
    <property type="match status" value="1"/>
</dbReference>
<dbReference type="InterPro" id="IPR029056">
    <property type="entry name" value="Ribokinase-like"/>
</dbReference>
<sequence>MTSRIAGGDSAVLYHRRGTYIPRVAAVHDMCGYGKCSLTVAIPVLSAAGIDVCPVPTALFSAHTKFPTFYMHDTTEILSDYLDAWRKEQVDLDGVYSGFLGSAEQVGIIRRLYTEYPHALRIVDPVMGDAGEIYPTYTDEMCEAMRSLVAGADILTPNLTEASILTGLAYEGQDISSEQVRRITDALLDMGAGAVVLKGIIRGDESIIRNYLACADRDGGKPVEVAGELLPYMLHGTGDLFASALCAAVFAGHSLDEGVAFAGELVREAMQVTRDQPEYEMRGVSFETTLGKVAALLS</sequence>
<proteinExistence type="predicted"/>
<accession>A0ABS7MK81</accession>
<keyword evidence="8" id="KW-1185">Reference proteome</keyword>
<evidence type="ECO:0000259" key="6">
    <source>
        <dbReference type="Pfam" id="PF08543"/>
    </source>
</evidence>
<reference evidence="7 8" key="1">
    <citation type="submission" date="2021-08" db="EMBL/GenBank/DDBJ databases">
        <title>Collinsella faecalis sp. nov. isolated from swine faeces.</title>
        <authorList>
            <person name="Oh B.S."/>
            <person name="Lee J.H."/>
        </authorList>
    </citation>
    <scope>NUCLEOTIDE SEQUENCE [LARGE SCALE GENOMIC DNA]</scope>
    <source>
        <strain evidence="7 8">AGMB00827</strain>
    </source>
</reference>
<dbReference type="PANTHER" id="PTHR10534:SF2">
    <property type="entry name" value="PYRIDOXAL KINASE"/>
    <property type="match status" value="1"/>
</dbReference>
<comment type="caution">
    <text evidence="7">The sequence shown here is derived from an EMBL/GenBank/DDBJ whole genome shotgun (WGS) entry which is preliminary data.</text>
</comment>
<dbReference type="GO" id="GO:0008478">
    <property type="term" value="F:pyridoxal kinase activity"/>
    <property type="evidence" value="ECO:0007669"/>
    <property type="project" value="UniProtKB-EC"/>
</dbReference>
<evidence type="ECO:0000256" key="2">
    <source>
        <dbReference type="ARBA" id="ARBA00022679"/>
    </source>
</evidence>
<keyword evidence="5" id="KW-0067">ATP-binding</keyword>
<evidence type="ECO:0000256" key="1">
    <source>
        <dbReference type="ARBA" id="ARBA00012104"/>
    </source>
</evidence>
<dbReference type="NCBIfam" id="NF005491">
    <property type="entry name" value="PRK07105.1"/>
    <property type="match status" value="1"/>
</dbReference>
<evidence type="ECO:0000256" key="5">
    <source>
        <dbReference type="ARBA" id="ARBA00022840"/>
    </source>
</evidence>
<dbReference type="SUPFAM" id="SSF53613">
    <property type="entry name" value="Ribokinase-like"/>
    <property type="match status" value="1"/>
</dbReference>
<dbReference type="InterPro" id="IPR013749">
    <property type="entry name" value="PM/HMP-P_kinase-1"/>
</dbReference>
<dbReference type="CDD" id="cd01173">
    <property type="entry name" value="pyridoxal_pyridoxamine_kinase"/>
    <property type="match status" value="1"/>
</dbReference>
<keyword evidence="3" id="KW-0547">Nucleotide-binding</keyword>
<organism evidence="7 8">
    <name type="scientific">Collinsella ureilytica</name>
    <dbReference type="NCBI Taxonomy" id="2869515"/>
    <lineage>
        <taxon>Bacteria</taxon>
        <taxon>Bacillati</taxon>
        <taxon>Actinomycetota</taxon>
        <taxon>Coriobacteriia</taxon>
        <taxon>Coriobacteriales</taxon>
        <taxon>Coriobacteriaceae</taxon>
        <taxon>Collinsella</taxon>
    </lineage>
</organism>
<gene>
    <name evidence="7" type="ORF">K6V98_05335</name>
</gene>
<evidence type="ECO:0000256" key="3">
    <source>
        <dbReference type="ARBA" id="ARBA00022741"/>
    </source>
</evidence>
<dbReference type="Gene3D" id="3.40.1190.20">
    <property type="match status" value="1"/>
</dbReference>